<dbReference type="EMBL" id="JYDT01000449">
    <property type="protein sequence ID" value="KRY80514.1"/>
    <property type="molecule type" value="Genomic_DNA"/>
</dbReference>
<organism evidence="2 3">
    <name type="scientific">Trichinella pseudospiralis</name>
    <name type="common">Parasitic roundworm</name>
    <dbReference type="NCBI Taxonomy" id="6337"/>
    <lineage>
        <taxon>Eukaryota</taxon>
        <taxon>Metazoa</taxon>
        <taxon>Ecdysozoa</taxon>
        <taxon>Nematoda</taxon>
        <taxon>Enoplea</taxon>
        <taxon>Dorylaimia</taxon>
        <taxon>Trichinellida</taxon>
        <taxon>Trichinellidae</taxon>
        <taxon>Trichinella</taxon>
    </lineage>
</organism>
<reference evidence="2 3" key="1">
    <citation type="submission" date="2015-01" db="EMBL/GenBank/DDBJ databases">
        <title>Evolution of Trichinella species and genotypes.</title>
        <authorList>
            <person name="Korhonen P.K."/>
            <person name="Edoardo P."/>
            <person name="Giuseppe L.R."/>
            <person name="Gasser R.B."/>
        </authorList>
    </citation>
    <scope>NUCLEOTIDE SEQUENCE [LARGE SCALE GENOMIC DNA]</scope>
    <source>
        <strain evidence="2">ISS470</strain>
    </source>
</reference>
<evidence type="ECO:0000313" key="1">
    <source>
        <dbReference type="EMBL" id="KRY80487.1"/>
    </source>
</evidence>
<accession>A0A0V1F3X9</accession>
<protein>
    <submittedName>
        <fullName evidence="2">Uncharacterized protein</fullName>
    </submittedName>
</protein>
<sequence>MTTNCSILLKDATSSKHSSRYEDGSSISSYQYSTRGLKIDRDAAAAQKMAS</sequence>
<dbReference type="AlphaFoldDB" id="A0A0V1F3X9"/>
<proteinExistence type="predicted"/>
<evidence type="ECO:0000313" key="2">
    <source>
        <dbReference type="EMBL" id="KRY80514.1"/>
    </source>
</evidence>
<name>A0A0V1F3X9_TRIPS</name>
<gene>
    <name evidence="1" type="ORF">T4D_15840</name>
    <name evidence="2" type="ORF">T4D_3654</name>
</gene>
<evidence type="ECO:0000313" key="3">
    <source>
        <dbReference type="Proteomes" id="UP000054995"/>
    </source>
</evidence>
<dbReference type="EMBL" id="JYDT01000470">
    <property type="protein sequence ID" value="KRY80487.1"/>
    <property type="molecule type" value="Genomic_DNA"/>
</dbReference>
<comment type="caution">
    <text evidence="2">The sequence shown here is derived from an EMBL/GenBank/DDBJ whole genome shotgun (WGS) entry which is preliminary data.</text>
</comment>
<keyword evidence="3" id="KW-1185">Reference proteome</keyword>
<dbReference type="Proteomes" id="UP000054995">
    <property type="component" value="Unassembled WGS sequence"/>
</dbReference>